<feature type="compositionally biased region" description="Polar residues" evidence="1">
    <location>
        <begin position="1"/>
        <end position="18"/>
    </location>
</feature>
<feature type="region of interest" description="Disordered" evidence="1">
    <location>
        <begin position="1"/>
        <end position="25"/>
    </location>
</feature>
<feature type="compositionally biased region" description="Basic and acidic residues" evidence="1">
    <location>
        <begin position="183"/>
        <end position="192"/>
    </location>
</feature>
<feature type="region of interest" description="Disordered" evidence="1">
    <location>
        <begin position="166"/>
        <end position="200"/>
    </location>
</feature>
<dbReference type="EMBL" id="ATCF01000004">
    <property type="protein sequence ID" value="EPE02027.1"/>
    <property type="molecule type" value="Genomic_DNA"/>
</dbReference>
<feature type="region of interest" description="Disordered" evidence="1">
    <location>
        <begin position="39"/>
        <end position="58"/>
    </location>
</feature>
<dbReference type="PATRIC" id="fig|1203554.3.peg.242"/>
<evidence type="ECO:0000256" key="1">
    <source>
        <dbReference type="SAM" id="MobiDB-lite"/>
    </source>
</evidence>
<feature type="domain" description="Phage MuF C-terminal" evidence="2">
    <location>
        <begin position="863"/>
        <end position="961"/>
    </location>
</feature>
<feature type="domain" description="Phage MuF C-terminal" evidence="2">
    <location>
        <begin position="1092"/>
        <end position="1191"/>
    </location>
</feature>
<dbReference type="Pfam" id="PF18819">
    <property type="entry name" value="MuF_C"/>
    <property type="match status" value="2"/>
</dbReference>
<dbReference type="InterPro" id="IPR041131">
    <property type="entry name" value="MuF_C"/>
</dbReference>
<gene>
    <name evidence="3" type="ORF">HMPREF1476_00263</name>
</gene>
<dbReference type="RefSeq" id="WP_016473697.1">
    <property type="nucleotide sequence ID" value="NZ_KE150480.1"/>
</dbReference>
<sequence length="1503" mass="165299">MAQITVPGSTAESTNVTPVSAEVPTGVTLPEQIGDFTAQTNAAEPSGPTVDAAQDLPIEQPEWNYFDDQYEIRRMAADALDRGDSQKAIRVAALAEHYNRSQLEVELNLDREEKRLQREQTETLLADLPTSSRYFQENPLEAPIFKNDLKPLALMEKQFGRLGSAQSWKPEIDPHTKPSGTFSREKPLRLGDDESTGDEELDERIQLVKRPGDYLSDTVGHLGDWYKVGTLQTEQGLLWNRARQGFTRIDEHLLSEDRRLESEMKTLTGDAEGNAIYEAAVVVGQMVSSMFSGSGIEGAAKGAAVGGMSASVIPGIGTVAGLVGGSALGAATQSTFDVEAGSSYRDMYMAKVDPAAARWLSTGAGAVNSLIEMVGIKVLGSAAKPLLGTLMTKYGAKTVNAALATPTMGTVLKHAALAYAGGVGEEVATEVMQEGVNMASEEIARLYANGNFGAVNGEALFDRLSEIAWKTLQATAVLGALGGGAAVGVGAHKVHRANQTKEFFETAAQAVPQMESIQTAPNKIQALIARQADAAGAPTTYIDGAEFRQAMIDQNVSMTDLRQIAPEVADQVEAAADLGVDVEVSTSEYATKFASTPLGQRLTDHVRLAPDALSVADLIKVDQARKDLMKQIVKASFDGNEQKLADRFLDSVENRQWRQESSRIEKMLAAQIHTVAPHFQKAEVLTQARLGASMVTLLAQRSGIPAERIGQIMPTILAKHTYVNQKKMRQWLRTDASLRLENVYDSGSNSLRGSQGVMGNTILTELDLVKAKEKVPGFYQVVHGQDGVTAQMNGTSPQEKLAQEVAAWEKQIDQMQSKPTQPVLMLKQTPLVMHLVGADFHELKAHSHVFDGLFPEAKRSSPNHNIHVEMTRDVLKQLPTALADPIAIFKDDRRDGSFTFMLELTDSDGKTVVAPVSFNAHGPRGAELNLLKTAFGKNGNLWFELQLRNNAVYVNQEKMRQWNNSNSASFEYPRPTSGSNSLFDADSLDITILTEDDLVKAKEAFPGFYQAVVQGQDEGTAQMNGMSPQAKLAQEVAAWSDQIDQMQTKPSQPVLMLKQTPLVMHLVGADFHELKAHPHVFDGFFPWAERSSATHHSHPEMTREVLKQLPTALADPIAIFKDDRRQGSYTFMLELLDAKGKTVVVPIQFEAQGYYGTINLVKTAFGKKNDLFFSLQEQNDAVVYANTEKIKRRNLNSRTNPFRGSNASGNRVLTEDDLVKAKEAFPGLYQESNAGQRGSFSPLTNTIALTPNADLSTFAHEMSHWYLANLIEFSKLDGVDISVTEDVETLLKEFGLKDVAQWDALGFEGQRKFHERFAYQAEVYLSTGHAPTRSLERFFARFASWIKSVYLQWSGDARAALSASYQAEFGEDLPDISPDMKRVFDRMLVAQRDLDLAESANGLKPLFDQKPEDMPEDQWRELMAARDEATARGEAKRSSLRHRQRTKSGMSMLGCGVLVVLIVKRKIIATELRKKFVLVSMPEKNSRHSMPLNQVARFLVLRT</sequence>
<protein>
    <recommendedName>
        <fullName evidence="2">Phage MuF C-terminal domain-containing protein</fullName>
    </recommendedName>
</protein>
<dbReference type="eggNOG" id="ENOG502ZABJ">
    <property type="taxonomic scope" value="Bacteria"/>
</dbReference>
<keyword evidence="4" id="KW-1185">Reference proteome</keyword>
<dbReference type="STRING" id="1203554.HMPREF1476_00263"/>
<reference evidence="3 4" key="1">
    <citation type="submission" date="2013-04" db="EMBL/GenBank/DDBJ databases">
        <title>The Genome Sequence of Sutterella wadsworthensis HGA0223.</title>
        <authorList>
            <consortium name="The Broad Institute Genomics Platform"/>
            <person name="Earl A."/>
            <person name="Ward D."/>
            <person name="Feldgarden M."/>
            <person name="Gevers D."/>
            <person name="Schmidt T.M."/>
            <person name="Dover J."/>
            <person name="Dai D."/>
            <person name="Walker B."/>
            <person name="Young S."/>
            <person name="Zeng Q."/>
            <person name="Gargeya S."/>
            <person name="Fitzgerald M."/>
            <person name="Haas B."/>
            <person name="Abouelleil A."/>
            <person name="Allen A.W."/>
            <person name="Alvarado L."/>
            <person name="Arachchi H.M."/>
            <person name="Berlin A.M."/>
            <person name="Chapman S.B."/>
            <person name="Gainer-Dewar J."/>
            <person name="Goldberg J."/>
            <person name="Griggs A."/>
            <person name="Gujja S."/>
            <person name="Hansen M."/>
            <person name="Howarth C."/>
            <person name="Imamovic A."/>
            <person name="Ireland A."/>
            <person name="Larimer J."/>
            <person name="McCowan C."/>
            <person name="Murphy C."/>
            <person name="Pearson M."/>
            <person name="Poon T.W."/>
            <person name="Priest M."/>
            <person name="Roberts A."/>
            <person name="Saif S."/>
            <person name="Shea T."/>
            <person name="Sisk P."/>
            <person name="Sykes S."/>
            <person name="Wortman J."/>
            <person name="Nusbaum C."/>
            <person name="Birren B."/>
        </authorList>
    </citation>
    <scope>NUCLEOTIDE SEQUENCE [LARGE SCALE GENOMIC DNA]</scope>
    <source>
        <strain evidence="3 4">HGA0223</strain>
    </source>
</reference>
<dbReference type="Proteomes" id="UP000014400">
    <property type="component" value="Unassembled WGS sequence"/>
</dbReference>
<dbReference type="HOGENOM" id="CLU_248568_0_0_4"/>
<name>S3BNQ8_9BURK</name>
<organism evidence="3 4">
    <name type="scientific">Sutterella wadsworthensis HGA0223</name>
    <dbReference type="NCBI Taxonomy" id="1203554"/>
    <lineage>
        <taxon>Bacteria</taxon>
        <taxon>Pseudomonadati</taxon>
        <taxon>Pseudomonadota</taxon>
        <taxon>Betaproteobacteria</taxon>
        <taxon>Burkholderiales</taxon>
        <taxon>Sutterellaceae</taxon>
        <taxon>Sutterella</taxon>
    </lineage>
</organism>
<evidence type="ECO:0000313" key="4">
    <source>
        <dbReference type="Proteomes" id="UP000014400"/>
    </source>
</evidence>
<accession>S3BNQ8</accession>
<proteinExistence type="predicted"/>
<comment type="caution">
    <text evidence="3">The sequence shown here is derived from an EMBL/GenBank/DDBJ whole genome shotgun (WGS) entry which is preliminary data.</text>
</comment>
<evidence type="ECO:0000259" key="2">
    <source>
        <dbReference type="Pfam" id="PF18819"/>
    </source>
</evidence>
<evidence type="ECO:0000313" key="3">
    <source>
        <dbReference type="EMBL" id="EPE02027.1"/>
    </source>
</evidence>